<keyword evidence="4" id="KW-1185">Reference proteome</keyword>
<dbReference type="EMBL" id="PNFZ01000002">
    <property type="protein sequence ID" value="PMB98733.1"/>
    <property type="molecule type" value="Genomic_DNA"/>
</dbReference>
<gene>
    <name evidence="3" type="ORF">CJ198_05330</name>
</gene>
<accession>A0A2N6PJ82</accession>
<feature type="compositionally biased region" description="Basic and acidic residues" evidence="1">
    <location>
        <begin position="9"/>
        <end position="24"/>
    </location>
</feature>
<evidence type="ECO:0000259" key="2">
    <source>
        <dbReference type="Pfam" id="PF08044"/>
    </source>
</evidence>
<evidence type="ECO:0000313" key="4">
    <source>
        <dbReference type="Proteomes" id="UP000235703"/>
    </source>
</evidence>
<sequence length="227" mass="24052">MSDLVPRAGDSDRPRKLRASDQDRDAVLDVLSSAHASGRLDPTELDERQEATMATKFLAELPELIDDLPEGDELVARLRAEAGIDPGPSASGTAVAHRRKHIPPAKPGTGKPVYDVAVLGGSAKTIVAGTSKVETYALMGGSEIYLHEVMGPGVELKLTNISVMAGHDIYVPGGVRIIDNTVNFLAGNDIARNAQGDGSNGTLILDGFNLMAGHDVKLDPNWTPENR</sequence>
<organism evidence="3 4">
    <name type="scientific">Brevibacterium luteolum</name>
    <dbReference type="NCBI Taxonomy" id="199591"/>
    <lineage>
        <taxon>Bacteria</taxon>
        <taxon>Bacillati</taxon>
        <taxon>Actinomycetota</taxon>
        <taxon>Actinomycetes</taxon>
        <taxon>Micrococcales</taxon>
        <taxon>Brevibacteriaceae</taxon>
        <taxon>Brevibacterium</taxon>
    </lineage>
</organism>
<dbReference type="InterPro" id="IPR012551">
    <property type="entry name" value="DUF1707_SHOCT-like"/>
</dbReference>
<proteinExistence type="predicted"/>
<dbReference type="GeneID" id="86843899"/>
<reference evidence="3 4" key="1">
    <citation type="submission" date="2017-09" db="EMBL/GenBank/DDBJ databases">
        <title>Bacterial strain isolated from the female urinary microbiota.</title>
        <authorList>
            <person name="Thomas-White K."/>
            <person name="Kumar N."/>
            <person name="Forster S."/>
            <person name="Putonti C."/>
            <person name="Lawley T."/>
            <person name="Wolfe A.J."/>
        </authorList>
    </citation>
    <scope>NUCLEOTIDE SEQUENCE [LARGE SCALE GENOMIC DNA]</scope>
    <source>
        <strain evidence="3 4">UMB0680</strain>
    </source>
</reference>
<dbReference type="RefSeq" id="WP_102161470.1">
    <property type="nucleotide sequence ID" value="NZ_JALXPL010000020.1"/>
</dbReference>
<dbReference type="Proteomes" id="UP000235703">
    <property type="component" value="Unassembled WGS sequence"/>
</dbReference>
<evidence type="ECO:0000313" key="3">
    <source>
        <dbReference type="EMBL" id="PMB98733.1"/>
    </source>
</evidence>
<dbReference type="PANTHER" id="PTHR40763:SF5">
    <property type="entry name" value="MEMBRANE PROTEIN"/>
    <property type="match status" value="1"/>
</dbReference>
<dbReference type="Pfam" id="PF08044">
    <property type="entry name" value="DUF1707"/>
    <property type="match status" value="1"/>
</dbReference>
<name>A0A2N6PJ82_9MICO</name>
<evidence type="ECO:0000256" key="1">
    <source>
        <dbReference type="SAM" id="MobiDB-lite"/>
    </source>
</evidence>
<feature type="domain" description="DUF1707" evidence="2">
    <location>
        <begin position="17"/>
        <end position="69"/>
    </location>
</feature>
<feature type="region of interest" description="Disordered" evidence="1">
    <location>
        <begin position="1"/>
        <end position="24"/>
    </location>
</feature>
<dbReference type="AlphaFoldDB" id="A0A2N6PJ82"/>
<dbReference type="PANTHER" id="PTHR40763">
    <property type="entry name" value="MEMBRANE PROTEIN-RELATED"/>
    <property type="match status" value="1"/>
</dbReference>
<protein>
    <recommendedName>
        <fullName evidence="2">DUF1707 domain-containing protein</fullName>
    </recommendedName>
</protein>
<dbReference type="OrthoDB" id="3636235at2"/>
<comment type="caution">
    <text evidence="3">The sequence shown here is derived from an EMBL/GenBank/DDBJ whole genome shotgun (WGS) entry which is preliminary data.</text>
</comment>